<dbReference type="InterPro" id="IPR002818">
    <property type="entry name" value="DJ-1/PfpI"/>
</dbReference>
<dbReference type="Proteomes" id="UP000184406">
    <property type="component" value="Unassembled WGS sequence"/>
</dbReference>
<dbReference type="InterPro" id="IPR052158">
    <property type="entry name" value="INH-QAR"/>
</dbReference>
<dbReference type="AlphaFoldDB" id="A0A1M4XZZ6"/>
<evidence type="ECO:0000259" key="1">
    <source>
        <dbReference type="Pfam" id="PF01965"/>
    </source>
</evidence>
<dbReference type="Gene3D" id="3.40.50.880">
    <property type="match status" value="1"/>
</dbReference>
<protein>
    <submittedName>
        <fullName evidence="2">DJ-1/PfpI family protein</fullName>
    </submittedName>
</protein>
<dbReference type="Pfam" id="PF01965">
    <property type="entry name" value="DJ-1_PfpI"/>
    <property type="match status" value="1"/>
</dbReference>
<evidence type="ECO:0000313" key="3">
    <source>
        <dbReference type="Proteomes" id="UP000184406"/>
    </source>
</evidence>
<proteinExistence type="predicted"/>
<dbReference type="PANTHER" id="PTHR43130">
    <property type="entry name" value="ARAC-FAMILY TRANSCRIPTIONAL REGULATOR"/>
    <property type="match status" value="1"/>
</dbReference>
<dbReference type="CDD" id="cd03139">
    <property type="entry name" value="GATase1_PfpI_2"/>
    <property type="match status" value="1"/>
</dbReference>
<dbReference type="EMBL" id="FQUX01000002">
    <property type="protein sequence ID" value="SHE99008.1"/>
    <property type="molecule type" value="Genomic_DNA"/>
</dbReference>
<feature type="domain" description="DJ-1/PfpI" evidence="1">
    <location>
        <begin position="46"/>
        <end position="209"/>
    </location>
</feature>
<dbReference type="RefSeq" id="WP_072861110.1">
    <property type="nucleotide sequence ID" value="NZ_FQUX01000002.1"/>
</dbReference>
<accession>A0A1M4XZZ6</accession>
<dbReference type="PROSITE" id="PS51257">
    <property type="entry name" value="PROKAR_LIPOPROTEIN"/>
    <property type="match status" value="1"/>
</dbReference>
<dbReference type="InterPro" id="IPR029062">
    <property type="entry name" value="Class_I_gatase-like"/>
</dbReference>
<dbReference type="SUPFAM" id="SSF52317">
    <property type="entry name" value="Class I glutamine amidotransferase-like"/>
    <property type="match status" value="1"/>
</dbReference>
<name>A0A1M4XZZ6_9FLAO</name>
<reference evidence="3" key="1">
    <citation type="submission" date="2016-11" db="EMBL/GenBank/DDBJ databases">
        <authorList>
            <person name="Varghese N."/>
            <person name="Submissions S."/>
        </authorList>
    </citation>
    <scope>NUCLEOTIDE SEQUENCE [LARGE SCALE GENOMIC DNA]</scope>
    <source>
        <strain evidence="3">DSM 17539</strain>
    </source>
</reference>
<keyword evidence="3" id="KW-1185">Reference proteome</keyword>
<dbReference type="OrthoDB" id="9803764at2"/>
<dbReference type="GO" id="GO:0006355">
    <property type="term" value="P:regulation of DNA-templated transcription"/>
    <property type="evidence" value="ECO:0007669"/>
    <property type="project" value="TreeGrafter"/>
</dbReference>
<evidence type="ECO:0000313" key="2">
    <source>
        <dbReference type="EMBL" id="SHE99008.1"/>
    </source>
</evidence>
<organism evidence="2 3">
    <name type="scientific">Arenibacter palladensis</name>
    <dbReference type="NCBI Taxonomy" id="237373"/>
    <lineage>
        <taxon>Bacteria</taxon>
        <taxon>Pseudomonadati</taxon>
        <taxon>Bacteroidota</taxon>
        <taxon>Flavobacteriia</taxon>
        <taxon>Flavobacteriales</taxon>
        <taxon>Flavobacteriaceae</taxon>
        <taxon>Arenibacter</taxon>
    </lineage>
</organism>
<dbReference type="PANTHER" id="PTHR43130:SF2">
    <property type="entry name" value="DJ-1_PFPI DOMAIN-CONTAINING PROTEIN"/>
    <property type="match status" value="1"/>
</dbReference>
<sequence length="272" mass="29696">MKKILLAMSTLLGILSCGNQKTEIERSQFTHEELMLAVAPKSHSIKKIGILVYDGVNSLDVFGPRYVLGQIMGVDMILIALKSGNVKTVKGVEFVPNTTISQVDSLDILVVPGGFKGTLEVAYNPEVQEWIRKVDKTTTYTASVCTGGWILGSTGLLKGKRATTNWYDAEKMLAKYGAEFSNERFTNDGKYWTSAGVTAGMDMSLALLAEIAGRSYAQGVMLDMEYDPTPPFEGGSPESTPSEILQFMTLMYKAGIDPVLTRMENGKTHIVD</sequence>
<gene>
    <name evidence="2" type="ORF">SAMN03080594_102262</name>
</gene>